<proteinExistence type="predicted"/>
<dbReference type="EMBL" id="SHKW01000001">
    <property type="protein sequence ID" value="RZU43614.1"/>
    <property type="molecule type" value="Genomic_DNA"/>
</dbReference>
<dbReference type="InterPro" id="IPR015943">
    <property type="entry name" value="WD40/YVTN_repeat-like_dom_sf"/>
</dbReference>
<reference evidence="2 3" key="1">
    <citation type="submission" date="2019-02" db="EMBL/GenBank/DDBJ databases">
        <title>Genomic Encyclopedia of Archaeal and Bacterial Type Strains, Phase II (KMG-II): from individual species to whole genera.</title>
        <authorList>
            <person name="Goeker M."/>
        </authorList>
    </citation>
    <scope>NUCLEOTIDE SEQUENCE [LARGE SCALE GENOMIC DNA]</scope>
    <source>
        <strain evidence="2 3">DSM 18101</strain>
    </source>
</reference>
<dbReference type="PANTHER" id="PTHR47197">
    <property type="entry name" value="PROTEIN NIRF"/>
    <property type="match status" value="1"/>
</dbReference>
<protein>
    <recommendedName>
        <fullName evidence="4">DNA-binding beta-propeller fold protein YncE</fullName>
    </recommendedName>
</protein>
<dbReference type="AlphaFoldDB" id="A0A4Q7Z175"/>
<keyword evidence="3" id="KW-1185">Reference proteome</keyword>
<accession>A0A4Q7Z175</accession>
<dbReference type="InterPro" id="IPR051200">
    <property type="entry name" value="Host-pathogen_enzymatic-act"/>
</dbReference>
<comment type="caution">
    <text evidence="2">The sequence shown here is derived from an EMBL/GenBank/DDBJ whole genome shotgun (WGS) entry which is preliminary data.</text>
</comment>
<evidence type="ECO:0000256" key="1">
    <source>
        <dbReference type="SAM" id="Phobius"/>
    </source>
</evidence>
<keyword evidence="1" id="KW-0812">Transmembrane</keyword>
<sequence length="366" mass="39306">MFAKTTHGAPTVDTRDKRRYAMRNGLKTMAMFAIVLIGFLAVVFAYLAYPGTPSKSKFVTFEGYIELPKGGLLNILDYLTLNGSTLFVTSESSGALFKVDLDLNHPSISSVSEMPGAGAAHGVALLPDANIAFITRSEENMVDVFDPRSLQQLQSIPVADDADAILYVPSAKLVYVANGDPRLATLIDPEKRVTVGTIPLPGKPEFVAQDPQTGLLYQNLEDINSIAAIDLGKRSIAGQWSLAPCEGPSGMAIDSEQRRLFAVCSGNAKLVVFDLDSHRVITSLKIGGGPDSVAFDQTLHTIYSAGKAGRLTVIQQDGPDTYRVLDKIHTHYGAHTLAVDPVSHKVFVGYPSLLAHPRIAVFSPAP</sequence>
<gene>
    <name evidence="2" type="ORF">BDD14_5293</name>
</gene>
<dbReference type="SUPFAM" id="SSF51004">
    <property type="entry name" value="C-terminal (heme d1) domain of cytochrome cd1-nitrite reductase"/>
    <property type="match status" value="1"/>
</dbReference>
<evidence type="ECO:0008006" key="4">
    <source>
        <dbReference type="Google" id="ProtNLM"/>
    </source>
</evidence>
<keyword evidence="1" id="KW-1133">Transmembrane helix</keyword>
<dbReference type="Proteomes" id="UP000292958">
    <property type="component" value="Unassembled WGS sequence"/>
</dbReference>
<dbReference type="PANTHER" id="PTHR47197:SF3">
    <property type="entry name" value="DIHYDRO-HEME D1 DEHYDROGENASE"/>
    <property type="match status" value="1"/>
</dbReference>
<name>A0A4Q7Z175_9BACT</name>
<evidence type="ECO:0000313" key="3">
    <source>
        <dbReference type="Proteomes" id="UP000292958"/>
    </source>
</evidence>
<organism evidence="2 3">
    <name type="scientific">Edaphobacter modestus</name>
    <dbReference type="NCBI Taxonomy" id="388466"/>
    <lineage>
        <taxon>Bacteria</taxon>
        <taxon>Pseudomonadati</taxon>
        <taxon>Acidobacteriota</taxon>
        <taxon>Terriglobia</taxon>
        <taxon>Terriglobales</taxon>
        <taxon>Acidobacteriaceae</taxon>
        <taxon>Edaphobacter</taxon>
    </lineage>
</organism>
<dbReference type="InterPro" id="IPR011048">
    <property type="entry name" value="Haem_d1_sf"/>
</dbReference>
<feature type="transmembrane region" description="Helical" evidence="1">
    <location>
        <begin position="28"/>
        <end position="49"/>
    </location>
</feature>
<evidence type="ECO:0000313" key="2">
    <source>
        <dbReference type="EMBL" id="RZU43614.1"/>
    </source>
</evidence>
<keyword evidence="1" id="KW-0472">Membrane</keyword>
<dbReference type="Gene3D" id="2.130.10.10">
    <property type="entry name" value="YVTN repeat-like/Quinoprotein amine dehydrogenase"/>
    <property type="match status" value="2"/>
</dbReference>